<accession>A0A7W7Y799</accession>
<keyword evidence="4 7" id="KW-0812">Transmembrane</keyword>
<feature type="transmembrane region" description="Helical" evidence="9">
    <location>
        <begin position="43"/>
        <end position="67"/>
    </location>
</feature>
<keyword evidence="5 9" id="KW-1133">Transmembrane helix</keyword>
<reference evidence="11 12" key="1">
    <citation type="submission" date="2020-08" db="EMBL/GenBank/DDBJ databases">
        <title>Genomic Encyclopedia of Type Strains, Phase IV (KMG-IV): sequencing the most valuable type-strain genomes for metagenomic binning, comparative biology and taxonomic classification.</title>
        <authorList>
            <person name="Goeker M."/>
        </authorList>
    </citation>
    <scope>NUCLEOTIDE SEQUENCE [LARGE SCALE GENOMIC DNA]</scope>
    <source>
        <strain evidence="11 12">DSM 12252</strain>
    </source>
</reference>
<dbReference type="InterPro" id="IPR008756">
    <property type="entry name" value="Peptidase_M56"/>
</dbReference>
<keyword evidence="6 9" id="KW-0472">Membrane</keyword>
<protein>
    <submittedName>
        <fullName evidence="11">Beta-lactamase regulating signal transducer with metallopeptidase domain</fullName>
    </submittedName>
</protein>
<evidence type="ECO:0000256" key="9">
    <source>
        <dbReference type="SAM" id="Phobius"/>
    </source>
</evidence>
<evidence type="ECO:0000259" key="10">
    <source>
        <dbReference type="Pfam" id="PF05569"/>
    </source>
</evidence>
<evidence type="ECO:0000256" key="6">
    <source>
        <dbReference type="ARBA" id="ARBA00023136"/>
    </source>
</evidence>
<dbReference type="AlphaFoldDB" id="A0A7W7Y799"/>
<evidence type="ECO:0000313" key="11">
    <source>
        <dbReference type="EMBL" id="MBB5030913.1"/>
    </source>
</evidence>
<dbReference type="CDD" id="cd07341">
    <property type="entry name" value="M56_BlaR1_MecR1_like"/>
    <property type="match status" value="1"/>
</dbReference>
<evidence type="ECO:0000256" key="4">
    <source>
        <dbReference type="ARBA" id="ARBA00022692"/>
    </source>
</evidence>
<feature type="compositionally biased region" description="Basic and acidic residues" evidence="8">
    <location>
        <begin position="394"/>
        <end position="414"/>
    </location>
</feature>
<dbReference type="GO" id="GO:0022857">
    <property type="term" value="F:transmembrane transporter activity"/>
    <property type="evidence" value="ECO:0007669"/>
    <property type="project" value="InterPro"/>
</dbReference>
<evidence type="ECO:0000256" key="1">
    <source>
        <dbReference type="ARBA" id="ARBA00004162"/>
    </source>
</evidence>
<dbReference type="Pfam" id="PF05569">
    <property type="entry name" value="Peptidase_M56"/>
    <property type="match status" value="1"/>
</dbReference>
<evidence type="ECO:0000256" key="3">
    <source>
        <dbReference type="ARBA" id="ARBA00022475"/>
    </source>
</evidence>
<keyword evidence="3" id="KW-1003">Cell membrane</keyword>
<comment type="subcellular location">
    <subcellularLocation>
        <location evidence="1">Cell membrane</location>
        <topology evidence="1">Single-pass membrane protein</topology>
    </subcellularLocation>
    <subcellularLocation>
        <location evidence="7">Cell membrane</location>
        <topology evidence="7">Single-pass type II membrane protein</topology>
    </subcellularLocation>
</comment>
<dbReference type="InterPro" id="IPR003400">
    <property type="entry name" value="ExbD"/>
</dbReference>
<feature type="transmembrane region" description="Helical" evidence="9">
    <location>
        <begin position="112"/>
        <end position="137"/>
    </location>
</feature>
<feature type="domain" description="Peptidase M56" evidence="10">
    <location>
        <begin position="10"/>
        <end position="313"/>
    </location>
</feature>
<gene>
    <name evidence="11" type="ORF">HNQ65_000467</name>
</gene>
<dbReference type="GO" id="GO:0015031">
    <property type="term" value="P:protein transport"/>
    <property type="evidence" value="ECO:0007669"/>
    <property type="project" value="UniProtKB-KW"/>
</dbReference>
<dbReference type="RefSeq" id="WP_184337863.1">
    <property type="nucleotide sequence ID" value="NZ_JACHIG010000001.1"/>
</dbReference>
<keyword evidence="12" id="KW-1185">Reference proteome</keyword>
<dbReference type="EMBL" id="JACHIG010000001">
    <property type="protein sequence ID" value="MBB5030913.1"/>
    <property type="molecule type" value="Genomic_DNA"/>
</dbReference>
<evidence type="ECO:0000313" key="12">
    <source>
        <dbReference type="Proteomes" id="UP000590740"/>
    </source>
</evidence>
<evidence type="ECO:0000256" key="2">
    <source>
        <dbReference type="ARBA" id="ARBA00005811"/>
    </source>
</evidence>
<feature type="compositionally biased region" description="Basic and acidic residues" evidence="8">
    <location>
        <begin position="421"/>
        <end position="476"/>
    </location>
</feature>
<dbReference type="Pfam" id="PF02472">
    <property type="entry name" value="ExbD"/>
    <property type="match status" value="1"/>
</dbReference>
<name>A0A7W7Y799_9BACT</name>
<dbReference type="Proteomes" id="UP000590740">
    <property type="component" value="Unassembled WGS sequence"/>
</dbReference>
<evidence type="ECO:0000256" key="8">
    <source>
        <dbReference type="SAM" id="MobiDB-lite"/>
    </source>
</evidence>
<organism evidence="11 12">
    <name type="scientific">Prosthecobacter vanneervenii</name>
    <dbReference type="NCBI Taxonomy" id="48466"/>
    <lineage>
        <taxon>Bacteria</taxon>
        <taxon>Pseudomonadati</taxon>
        <taxon>Verrucomicrobiota</taxon>
        <taxon>Verrucomicrobiia</taxon>
        <taxon>Verrucomicrobiales</taxon>
        <taxon>Verrucomicrobiaceae</taxon>
        <taxon>Prosthecobacter</taxon>
    </lineage>
</organism>
<dbReference type="GO" id="GO:0005886">
    <property type="term" value="C:plasma membrane"/>
    <property type="evidence" value="ECO:0007669"/>
    <property type="project" value="UniProtKB-SubCell"/>
</dbReference>
<comment type="caution">
    <text evidence="11">The sequence shown here is derived from an EMBL/GenBank/DDBJ whole genome shotgun (WGS) entry which is preliminary data.</text>
</comment>
<evidence type="ECO:0000256" key="5">
    <source>
        <dbReference type="ARBA" id="ARBA00022989"/>
    </source>
</evidence>
<comment type="similarity">
    <text evidence="2 7">Belongs to the ExbD/TolR family.</text>
</comment>
<dbReference type="InterPro" id="IPR052173">
    <property type="entry name" value="Beta-lactam_resp_regulator"/>
</dbReference>
<keyword evidence="7" id="KW-0813">Transport</keyword>
<sequence>MNADTLLHWLLRTSLEASVLILAVLGLRLMLGTRLSPAWRIGLWMLVGVKLMLPAFIPAGFGLGGWFQQTADASAGETVMTQRGVADEVDAAASVKVQSVAPVVSHSSASAWIPSGVSLALGLWVSGGMFVLLAAIYRQQRFHRALRRRPQAADPLLCALVASLSRKAGVKEPVRLLLMPAGTTPALVGVMRPCILLPEDWEERFDEGSLRHVLLHELLHIKNHDLIWNWTAVAVQALHWFNPLVWLVVSRFQADRELRCDAGALALLPPKERLDYGHTLLRIQETFFAPPVMAGLAPCVRNHPALRQRIHMIAQPTIRQPVLQALLTVTLGALVSYSFTTARAVEKEVPEKVRTREGSRTPAAEPPKTATNETETGAPAKAREGESGSTKATGMREGDGGTRKPGTRDGEKPRSGSGDGDGARKTGMRDGEKPRTGERDGEGARKTGARDGEKPRTTGERDGEGMRKSGARDGEKATVAGETITLRVIKGGEAVVVNGEEIAMNRLRGHLHSFLPDHAGAKVVITGEGDVPMSAMHNTMDAVRDNGNKSVSIQTE</sequence>
<dbReference type="PANTHER" id="PTHR34978:SF3">
    <property type="entry name" value="SLR0241 PROTEIN"/>
    <property type="match status" value="1"/>
</dbReference>
<keyword evidence="7" id="KW-0653">Protein transport</keyword>
<dbReference type="PANTHER" id="PTHR34978">
    <property type="entry name" value="POSSIBLE SENSOR-TRANSDUCER PROTEIN BLAR"/>
    <property type="match status" value="1"/>
</dbReference>
<proteinExistence type="inferred from homology"/>
<feature type="compositionally biased region" description="Basic and acidic residues" evidence="8">
    <location>
        <begin position="347"/>
        <end position="359"/>
    </location>
</feature>
<feature type="transmembrane region" description="Helical" evidence="9">
    <location>
        <begin position="6"/>
        <end position="31"/>
    </location>
</feature>
<evidence type="ECO:0000256" key="7">
    <source>
        <dbReference type="RuleBase" id="RU003879"/>
    </source>
</evidence>
<feature type="region of interest" description="Disordered" evidence="8">
    <location>
        <begin position="347"/>
        <end position="477"/>
    </location>
</feature>
<dbReference type="Gene3D" id="3.30.2010.10">
    <property type="entry name" value="Metalloproteases ('zincins'), catalytic domain"/>
    <property type="match status" value="1"/>
</dbReference>